<dbReference type="HAMAP" id="MF_00048">
    <property type="entry name" value="UPF0102"/>
    <property type="match status" value="1"/>
</dbReference>
<comment type="similarity">
    <text evidence="1 2">Belongs to the UPF0102 family.</text>
</comment>
<dbReference type="EMBL" id="MHRF01000010">
    <property type="protein sequence ID" value="OHA17935.1"/>
    <property type="molecule type" value="Genomic_DNA"/>
</dbReference>
<dbReference type="InterPro" id="IPR011856">
    <property type="entry name" value="tRNA_endonuc-like_dom_sf"/>
</dbReference>
<protein>
    <recommendedName>
        <fullName evidence="2">UPF0102 protein A2664_01100</fullName>
    </recommendedName>
</protein>
<dbReference type="Gene3D" id="3.40.1350.10">
    <property type="match status" value="1"/>
</dbReference>
<evidence type="ECO:0000256" key="2">
    <source>
        <dbReference type="HAMAP-Rule" id="MF_00048"/>
    </source>
</evidence>
<dbReference type="GO" id="GO:0003676">
    <property type="term" value="F:nucleic acid binding"/>
    <property type="evidence" value="ECO:0007669"/>
    <property type="project" value="InterPro"/>
</dbReference>
<evidence type="ECO:0000313" key="3">
    <source>
        <dbReference type="EMBL" id="OHA17935.1"/>
    </source>
</evidence>
<dbReference type="PANTHER" id="PTHR34039:SF1">
    <property type="entry name" value="UPF0102 PROTEIN YRAN"/>
    <property type="match status" value="1"/>
</dbReference>
<evidence type="ECO:0000256" key="1">
    <source>
        <dbReference type="ARBA" id="ARBA00006738"/>
    </source>
</evidence>
<proteinExistence type="inferred from homology"/>
<dbReference type="InterPro" id="IPR003509">
    <property type="entry name" value="UPF0102_YraN-like"/>
</dbReference>
<comment type="caution">
    <text evidence="3">The sequence shown here is derived from an EMBL/GenBank/DDBJ whole genome shotgun (WGS) entry which is preliminary data.</text>
</comment>
<reference evidence="3 4" key="1">
    <citation type="journal article" date="2016" name="Nat. Commun.">
        <title>Thousands of microbial genomes shed light on interconnected biogeochemical processes in an aquifer system.</title>
        <authorList>
            <person name="Anantharaman K."/>
            <person name="Brown C.T."/>
            <person name="Hug L.A."/>
            <person name="Sharon I."/>
            <person name="Castelle C.J."/>
            <person name="Probst A.J."/>
            <person name="Thomas B.C."/>
            <person name="Singh A."/>
            <person name="Wilkins M.J."/>
            <person name="Karaoz U."/>
            <person name="Brodie E.L."/>
            <person name="Williams K.H."/>
            <person name="Hubbard S.S."/>
            <person name="Banfield J.F."/>
        </authorList>
    </citation>
    <scope>NUCLEOTIDE SEQUENCE [LARGE SCALE GENOMIC DNA]</scope>
</reference>
<evidence type="ECO:0000313" key="4">
    <source>
        <dbReference type="Proteomes" id="UP000178873"/>
    </source>
</evidence>
<dbReference type="Pfam" id="PF02021">
    <property type="entry name" value="UPF0102"/>
    <property type="match status" value="1"/>
</dbReference>
<dbReference type="AlphaFoldDB" id="A0A1G2M216"/>
<dbReference type="InterPro" id="IPR011335">
    <property type="entry name" value="Restrct_endonuc-II-like"/>
</dbReference>
<gene>
    <name evidence="3" type="ORF">A2664_01100</name>
</gene>
<dbReference type="STRING" id="1802301.A2664_01100"/>
<name>A0A1G2M216_9BACT</name>
<dbReference type="SUPFAM" id="SSF52980">
    <property type="entry name" value="Restriction endonuclease-like"/>
    <property type="match status" value="1"/>
</dbReference>
<dbReference type="CDD" id="cd20736">
    <property type="entry name" value="PoNe_Nuclease"/>
    <property type="match status" value="1"/>
</dbReference>
<dbReference type="Proteomes" id="UP000178873">
    <property type="component" value="Unassembled WGS sequence"/>
</dbReference>
<sequence length="125" mass="13861">MDHINIGKLGEEISCDFLEKKGYVVIGRNFRKKFGEIDIIAKKSGTLLFVEVKSTEESGSLGGDGYRPEEHVTGTKLKRLSRTVQIYLSQAGLGVDSLWEFAVISVVLDEDKKIARVKMIADVLS</sequence>
<dbReference type="PANTHER" id="PTHR34039">
    <property type="entry name" value="UPF0102 PROTEIN YRAN"/>
    <property type="match status" value="1"/>
</dbReference>
<organism evidence="3 4">
    <name type="scientific">Candidatus Taylorbacteria bacterium RIFCSPHIGHO2_01_FULL_46_22b</name>
    <dbReference type="NCBI Taxonomy" id="1802301"/>
    <lineage>
        <taxon>Bacteria</taxon>
        <taxon>Candidatus Tayloriibacteriota</taxon>
    </lineage>
</organism>
<accession>A0A1G2M216</accession>